<evidence type="ECO:0000256" key="3">
    <source>
        <dbReference type="ARBA" id="ARBA00022723"/>
    </source>
</evidence>
<name>A0ABS7RR52_9ENTR</name>
<comment type="similarity">
    <text evidence="2 7">Belongs to the CopC family.</text>
</comment>
<dbReference type="NCBIfam" id="NF007636">
    <property type="entry name" value="PRK10301.1"/>
    <property type="match status" value="1"/>
</dbReference>
<dbReference type="InterPro" id="IPR014756">
    <property type="entry name" value="Ig_E-set"/>
</dbReference>
<sequence length="124" mass="13418">MALRLSRTFSTLTLLLTSLATPTVFAHAHLQHQYPAADAAVDAAPQALTLNFSEGIEPRFSGVSVTDEKQQPVALGAVKRNEKDPTQMIVPMAAPLTAGNYTVKWHVVSVDGHKTEGSYRFSVK</sequence>
<evidence type="ECO:0000256" key="6">
    <source>
        <dbReference type="ARBA" id="ARBA00023008"/>
    </source>
</evidence>
<dbReference type="Gene3D" id="2.60.40.1220">
    <property type="match status" value="1"/>
</dbReference>
<comment type="subcellular location">
    <subcellularLocation>
        <location evidence="1 7">Periplasm</location>
    </subcellularLocation>
</comment>
<dbReference type="PANTHER" id="PTHR34820:SF4">
    <property type="entry name" value="INNER MEMBRANE PROTEIN YEBZ"/>
    <property type="match status" value="1"/>
</dbReference>
<reference evidence="10 11" key="1">
    <citation type="submission" date="2020-11" db="EMBL/GenBank/DDBJ databases">
        <title>Draft Genome of Enterobacter sp. strain EMC7.</title>
        <authorList>
            <person name="Barman P."/>
            <person name="Sinha S."/>
            <person name="Sen S."/>
            <person name="Chakraborty R."/>
        </authorList>
    </citation>
    <scope>NUCLEOTIDE SEQUENCE [LARGE SCALE GENOMIC DNA]</scope>
    <source>
        <strain evidence="10 11">EMC7</strain>
    </source>
</reference>
<gene>
    <name evidence="10" type="primary">yobA</name>
    <name evidence="10" type="ORF">ITX56_03120</name>
</gene>
<dbReference type="InterPro" id="IPR007348">
    <property type="entry name" value="CopC_dom"/>
</dbReference>
<dbReference type="NCBIfam" id="NF033814">
    <property type="entry name" value="copper_CopC"/>
    <property type="match status" value="1"/>
</dbReference>
<evidence type="ECO:0000256" key="4">
    <source>
        <dbReference type="ARBA" id="ARBA00022729"/>
    </source>
</evidence>
<feature type="signal peptide" evidence="8">
    <location>
        <begin position="1"/>
        <end position="26"/>
    </location>
</feature>
<organism evidence="10 11">
    <name type="scientific">Leclercia barmai</name>
    <dbReference type="NCBI Taxonomy" id="2785629"/>
    <lineage>
        <taxon>Bacteria</taxon>
        <taxon>Pseudomonadati</taxon>
        <taxon>Pseudomonadota</taxon>
        <taxon>Gammaproteobacteria</taxon>
        <taxon>Enterobacterales</taxon>
        <taxon>Enterobacteriaceae</taxon>
        <taxon>Leclercia</taxon>
    </lineage>
</organism>
<dbReference type="Proteomes" id="UP000706580">
    <property type="component" value="Unassembled WGS sequence"/>
</dbReference>
<feature type="domain" description="CopC" evidence="9">
    <location>
        <begin position="27"/>
        <end position="123"/>
    </location>
</feature>
<evidence type="ECO:0000256" key="2">
    <source>
        <dbReference type="ARBA" id="ARBA00010509"/>
    </source>
</evidence>
<keyword evidence="5 7" id="KW-0574">Periplasm</keyword>
<dbReference type="InterPro" id="IPR047685">
    <property type="entry name" value="CopC-like"/>
</dbReference>
<keyword evidence="6 7" id="KW-0186">Copper</keyword>
<evidence type="ECO:0000256" key="7">
    <source>
        <dbReference type="RuleBase" id="RU369037"/>
    </source>
</evidence>
<feature type="chain" id="PRO_5046033165" description="Copper resistance protein C" evidence="8">
    <location>
        <begin position="27"/>
        <end position="124"/>
    </location>
</feature>
<dbReference type="InterPro" id="IPR032694">
    <property type="entry name" value="CopC/D"/>
</dbReference>
<evidence type="ECO:0000256" key="5">
    <source>
        <dbReference type="ARBA" id="ARBA00022764"/>
    </source>
</evidence>
<keyword evidence="11" id="KW-1185">Reference proteome</keyword>
<evidence type="ECO:0000256" key="8">
    <source>
        <dbReference type="SAM" id="SignalP"/>
    </source>
</evidence>
<dbReference type="Pfam" id="PF04234">
    <property type="entry name" value="CopC"/>
    <property type="match status" value="1"/>
</dbReference>
<dbReference type="RefSeq" id="WP_223073861.1">
    <property type="nucleotide sequence ID" value="NZ_JADMNK010000001.1"/>
</dbReference>
<comment type="function">
    <text evidence="7">Involved in copper resistance.</text>
</comment>
<comment type="caution">
    <text evidence="10">The sequence shown here is derived from an EMBL/GenBank/DDBJ whole genome shotgun (WGS) entry which is preliminary data.</text>
</comment>
<accession>A0ABS7RR52</accession>
<keyword evidence="3 7" id="KW-0479">Metal-binding</keyword>
<dbReference type="PANTHER" id="PTHR34820">
    <property type="entry name" value="INNER MEMBRANE PROTEIN YEBZ"/>
    <property type="match status" value="1"/>
</dbReference>
<evidence type="ECO:0000313" key="10">
    <source>
        <dbReference type="EMBL" id="MBZ0056816.1"/>
    </source>
</evidence>
<evidence type="ECO:0000259" key="9">
    <source>
        <dbReference type="Pfam" id="PF04234"/>
    </source>
</evidence>
<dbReference type="SUPFAM" id="SSF81296">
    <property type="entry name" value="E set domains"/>
    <property type="match status" value="1"/>
</dbReference>
<proteinExistence type="inferred from homology"/>
<dbReference type="EMBL" id="JADMNK010000001">
    <property type="protein sequence ID" value="MBZ0056816.1"/>
    <property type="molecule type" value="Genomic_DNA"/>
</dbReference>
<protein>
    <recommendedName>
        <fullName evidence="7">Copper resistance protein C</fullName>
    </recommendedName>
</protein>
<evidence type="ECO:0000313" key="11">
    <source>
        <dbReference type="Proteomes" id="UP000706580"/>
    </source>
</evidence>
<keyword evidence="4 7" id="KW-0732">Signal</keyword>
<evidence type="ECO:0000256" key="1">
    <source>
        <dbReference type="ARBA" id="ARBA00004418"/>
    </source>
</evidence>
<dbReference type="InterPro" id="IPR014755">
    <property type="entry name" value="Cu-Rt/internalin_Ig-like"/>
</dbReference>